<evidence type="ECO:0000256" key="6">
    <source>
        <dbReference type="SAM" id="SignalP"/>
    </source>
</evidence>
<evidence type="ECO:0000256" key="2">
    <source>
        <dbReference type="ARBA" id="ARBA00023157"/>
    </source>
</evidence>
<dbReference type="Gene3D" id="2.60.40.10">
    <property type="entry name" value="Immunoglobulins"/>
    <property type="match status" value="2"/>
</dbReference>
<dbReference type="PANTHER" id="PTHR11481:SF64">
    <property type="entry name" value="FC RECEPTOR-LIKE PROTEIN 4"/>
    <property type="match status" value="1"/>
</dbReference>
<dbReference type="PROSITE" id="PS51257">
    <property type="entry name" value="PROKAR_LIPOPROTEIN"/>
    <property type="match status" value="1"/>
</dbReference>
<proteinExistence type="predicted"/>
<dbReference type="InterPro" id="IPR003599">
    <property type="entry name" value="Ig_sub"/>
</dbReference>
<dbReference type="InterPro" id="IPR007110">
    <property type="entry name" value="Ig-like_dom"/>
</dbReference>
<dbReference type="PROSITE" id="PS50835">
    <property type="entry name" value="IG_LIKE"/>
    <property type="match status" value="1"/>
</dbReference>
<dbReference type="RefSeq" id="XP_028263788.1">
    <property type="nucleotide sequence ID" value="XM_028407987.1"/>
</dbReference>
<dbReference type="OrthoDB" id="8954737at2759"/>
<dbReference type="FunCoup" id="A0A6P7IDV8">
    <property type="interactions" value="29"/>
</dbReference>
<dbReference type="InterPro" id="IPR013783">
    <property type="entry name" value="Ig-like_fold"/>
</dbReference>
<keyword evidence="5" id="KW-0812">Transmembrane</keyword>
<gene>
    <name evidence="9" type="primary">LOC114437347</name>
</gene>
<feature type="domain" description="Ig-like" evidence="7">
    <location>
        <begin position="21"/>
        <end position="106"/>
    </location>
</feature>
<evidence type="ECO:0000256" key="5">
    <source>
        <dbReference type="SAM" id="Phobius"/>
    </source>
</evidence>
<dbReference type="InterPro" id="IPR013151">
    <property type="entry name" value="Immunoglobulin_dom"/>
</dbReference>
<feature type="region of interest" description="Disordered" evidence="4">
    <location>
        <begin position="535"/>
        <end position="558"/>
    </location>
</feature>
<keyword evidence="8" id="KW-1185">Reference proteome</keyword>
<dbReference type="AlphaFoldDB" id="A0A6P7IDV8"/>
<evidence type="ECO:0000313" key="9">
    <source>
        <dbReference type="RefSeq" id="XP_028263788.1"/>
    </source>
</evidence>
<dbReference type="SUPFAM" id="SSF48726">
    <property type="entry name" value="Immunoglobulin"/>
    <property type="match status" value="2"/>
</dbReference>
<keyword evidence="3" id="KW-0393">Immunoglobulin domain</keyword>
<dbReference type="InterPro" id="IPR050488">
    <property type="entry name" value="Ig_Fc_receptor"/>
</dbReference>
<sequence length="558" mass="61656">MRGEKHLLLLAAFAVLAGCQPQVLLSPPLPQIFTGDLLYLNCDNITDGGQVTWYLNDTRQTETSKTIKIAAASPTDSGNYYCKSNEQRSGDYVLKVEDFVPSASLTMETGQPVMQKGGIIILKIEHENGLDGWNCSVYEGVKRNWIKLRLKDNPVYLEFQSRKLTTHETIFWCTNYESRSNQVVVRTSEKPLSLEMYPMPAVAGESLTLRCLVWGAKVIKHTIFYKETTILKQGDEPTHEIHNVTTSVRGIYSCQATFMFVDKSSGPPYDRKSDPQDVPVQAQPEAAILSEDMSCSCKKCTGGMSYRFYKKVGESWKFLPLNTKPSETGLYGCRLVSRNMRTLLSNAMFYQPSSFPLLVSSVIFFILLVILAAGATFLYVKHKRRNATVPIYEDVQMHSRGKGDDKYEPLQMNRREGEYDELQKKSGEYEALKKEGMKGEVYHTLGMEGAAGGGEGGYEALKKEGMKEGVYHSLGMEGAAGGGGGEGGYEALKKEGMKEGVYHSLGMEGAAGGGGEGGYEALRKEGMKEGVYHTLGAKGEQKAGGKKDDEKESEIVEL</sequence>
<reference evidence="9" key="1">
    <citation type="submission" date="2025-08" db="UniProtKB">
        <authorList>
            <consortium name="RefSeq"/>
        </authorList>
    </citation>
    <scope>IDENTIFICATION</scope>
</reference>
<name>A0A6P7IDV8_9TELE</name>
<dbReference type="GO" id="GO:0009897">
    <property type="term" value="C:external side of plasma membrane"/>
    <property type="evidence" value="ECO:0007669"/>
    <property type="project" value="TreeGrafter"/>
</dbReference>
<dbReference type="GO" id="GO:0004888">
    <property type="term" value="F:transmembrane signaling receptor activity"/>
    <property type="evidence" value="ECO:0007669"/>
    <property type="project" value="TreeGrafter"/>
</dbReference>
<dbReference type="GO" id="GO:0006955">
    <property type="term" value="P:immune response"/>
    <property type="evidence" value="ECO:0007669"/>
    <property type="project" value="TreeGrafter"/>
</dbReference>
<keyword evidence="5" id="KW-0472">Membrane</keyword>
<dbReference type="Pfam" id="PF13895">
    <property type="entry name" value="Ig_2"/>
    <property type="match status" value="1"/>
</dbReference>
<evidence type="ECO:0000256" key="1">
    <source>
        <dbReference type="ARBA" id="ARBA00022729"/>
    </source>
</evidence>
<dbReference type="InParanoid" id="A0A6P7IDV8"/>
<evidence type="ECO:0000256" key="3">
    <source>
        <dbReference type="ARBA" id="ARBA00023319"/>
    </source>
</evidence>
<evidence type="ECO:0000313" key="8">
    <source>
        <dbReference type="Proteomes" id="UP000515145"/>
    </source>
</evidence>
<keyword evidence="2" id="KW-1015">Disulfide bond</keyword>
<accession>A0A6P7IDV8</accession>
<feature type="compositionally biased region" description="Basic and acidic residues" evidence="4">
    <location>
        <begin position="539"/>
        <end position="558"/>
    </location>
</feature>
<feature type="transmembrane region" description="Helical" evidence="5">
    <location>
        <begin position="355"/>
        <end position="380"/>
    </location>
</feature>
<evidence type="ECO:0000256" key="4">
    <source>
        <dbReference type="SAM" id="MobiDB-lite"/>
    </source>
</evidence>
<protein>
    <submittedName>
        <fullName evidence="9">Uncharacterized protein LOC114437347 isoform X1</fullName>
    </submittedName>
</protein>
<keyword evidence="5" id="KW-1133">Transmembrane helix</keyword>
<dbReference type="Pfam" id="PF00047">
    <property type="entry name" value="ig"/>
    <property type="match status" value="1"/>
</dbReference>
<evidence type="ECO:0000259" key="7">
    <source>
        <dbReference type="PROSITE" id="PS50835"/>
    </source>
</evidence>
<dbReference type="InterPro" id="IPR036179">
    <property type="entry name" value="Ig-like_dom_sf"/>
</dbReference>
<dbReference type="GO" id="GO:0007166">
    <property type="term" value="P:cell surface receptor signaling pathway"/>
    <property type="evidence" value="ECO:0007669"/>
    <property type="project" value="TreeGrafter"/>
</dbReference>
<dbReference type="PANTHER" id="PTHR11481">
    <property type="entry name" value="IMMUNOGLOBULIN FC RECEPTOR"/>
    <property type="match status" value="1"/>
</dbReference>
<organism evidence="8 9">
    <name type="scientific">Parambassis ranga</name>
    <name type="common">Indian glassy fish</name>
    <dbReference type="NCBI Taxonomy" id="210632"/>
    <lineage>
        <taxon>Eukaryota</taxon>
        <taxon>Metazoa</taxon>
        <taxon>Chordata</taxon>
        <taxon>Craniata</taxon>
        <taxon>Vertebrata</taxon>
        <taxon>Euteleostomi</taxon>
        <taxon>Actinopterygii</taxon>
        <taxon>Neopterygii</taxon>
        <taxon>Teleostei</taxon>
        <taxon>Neoteleostei</taxon>
        <taxon>Acanthomorphata</taxon>
        <taxon>Ovalentaria</taxon>
        <taxon>Ambassidae</taxon>
        <taxon>Parambassis</taxon>
    </lineage>
</organism>
<dbReference type="Proteomes" id="UP000515145">
    <property type="component" value="Chromosome 6"/>
</dbReference>
<feature type="signal peptide" evidence="6">
    <location>
        <begin position="1"/>
        <end position="19"/>
    </location>
</feature>
<keyword evidence="1 6" id="KW-0732">Signal</keyword>
<feature type="chain" id="PRO_5027670327" evidence="6">
    <location>
        <begin position="20"/>
        <end position="558"/>
    </location>
</feature>
<dbReference type="GeneID" id="114437347"/>
<dbReference type="SMART" id="SM00409">
    <property type="entry name" value="IG"/>
    <property type="match status" value="2"/>
</dbReference>